<reference evidence="5" key="2">
    <citation type="journal article" date="2014" name="Nat. Commun.">
        <title>The cavefish genome reveals candidate genes for eye loss.</title>
        <authorList>
            <person name="McGaugh S.E."/>
            <person name="Gross J.B."/>
            <person name="Aken B."/>
            <person name="Blin M."/>
            <person name="Borowsky R."/>
            <person name="Chalopin D."/>
            <person name="Hinaux H."/>
            <person name="Jeffery W.R."/>
            <person name="Keene A."/>
            <person name="Ma L."/>
            <person name="Minx P."/>
            <person name="Murphy D."/>
            <person name="O'Quin K.E."/>
            <person name="Retaux S."/>
            <person name="Rohner N."/>
            <person name="Searle S.M."/>
            <person name="Stahl B.A."/>
            <person name="Tabin C."/>
            <person name="Volff J.N."/>
            <person name="Yoshizawa M."/>
            <person name="Warren W.C."/>
        </authorList>
    </citation>
    <scope>NUCLEOTIDE SEQUENCE [LARGE SCALE GENOMIC DNA]</scope>
    <source>
        <strain evidence="5">female</strain>
    </source>
</reference>
<reference evidence="5" key="1">
    <citation type="submission" date="2013-03" db="EMBL/GenBank/DDBJ databases">
        <authorList>
            <person name="Jeffery W."/>
            <person name="Warren W."/>
            <person name="Wilson R.K."/>
        </authorList>
    </citation>
    <scope>NUCLEOTIDE SEQUENCE</scope>
    <source>
        <strain evidence="5">female</strain>
    </source>
</reference>
<feature type="compositionally biased region" description="Polar residues" evidence="1">
    <location>
        <begin position="74"/>
        <end position="87"/>
    </location>
</feature>
<reference evidence="4" key="4">
    <citation type="submission" date="2025-09" db="UniProtKB">
        <authorList>
            <consortium name="Ensembl"/>
        </authorList>
    </citation>
    <scope>IDENTIFICATION</scope>
</reference>
<evidence type="ECO:0000313" key="5">
    <source>
        <dbReference type="Proteomes" id="UP000018467"/>
    </source>
</evidence>
<keyword evidence="5" id="KW-1185">Reference proteome</keyword>
<feature type="compositionally biased region" description="Basic and acidic residues" evidence="1">
    <location>
        <begin position="39"/>
        <end position="50"/>
    </location>
</feature>
<feature type="region of interest" description="Disordered" evidence="1">
    <location>
        <begin position="21"/>
        <end position="87"/>
    </location>
</feature>
<evidence type="ECO:0000256" key="1">
    <source>
        <dbReference type="SAM" id="MobiDB-lite"/>
    </source>
</evidence>
<dbReference type="Proteomes" id="UP000018467">
    <property type="component" value="Unassembled WGS sequence"/>
</dbReference>
<dbReference type="AlphaFoldDB" id="W5LLL1"/>
<dbReference type="PANTHER" id="PTHR46599:SF3">
    <property type="entry name" value="PIGGYBAC TRANSPOSABLE ELEMENT-DERIVED PROTEIN 4"/>
    <property type="match status" value="1"/>
</dbReference>
<feature type="domain" description="PiggyBac transposable element-derived protein 4 C-terminal zinc-finger" evidence="2">
    <location>
        <begin position="592"/>
        <end position="633"/>
    </location>
</feature>
<dbReference type="eggNOG" id="ENOG502QWHD">
    <property type="taxonomic scope" value="Eukaryota"/>
</dbReference>
<organism evidence="4 5">
    <name type="scientific">Astyanax mexicanus</name>
    <name type="common">Blind cave fish</name>
    <name type="synonym">Astyanax fasciatus mexicanus</name>
    <dbReference type="NCBI Taxonomy" id="7994"/>
    <lineage>
        <taxon>Eukaryota</taxon>
        <taxon>Metazoa</taxon>
        <taxon>Chordata</taxon>
        <taxon>Craniata</taxon>
        <taxon>Vertebrata</taxon>
        <taxon>Euteleostomi</taxon>
        <taxon>Actinopterygii</taxon>
        <taxon>Neopterygii</taxon>
        <taxon>Teleostei</taxon>
        <taxon>Ostariophysi</taxon>
        <taxon>Characiformes</taxon>
        <taxon>Characoidei</taxon>
        <taxon>Acestrorhamphidae</taxon>
        <taxon>Acestrorhamphinae</taxon>
        <taxon>Astyanax</taxon>
    </lineage>
</organism>
<dbReference type="InParanoid" id="W5LLL1"/>
<name>W5LLL1_ASTMX</name>
<feature type="compositionally biased region" description="Low complexity" evidence="1">
    <location>
        <begin position="53"/>
        <end position="67"/>
    </location>
</feature>
<dbReference type="Ensembl" id="ENSAMXT00000020723.2">
    <property type="protein sequence ID" value="ENSAMXP00000020723.2"/>
    <property type="gene ID" value="ENSAMXG00000020130.2"/>
</dbReference>
<evidence type="ECO:0000313" key="4">
    <source>
        <dbReference type="Ensembl" id="ENSAMXP00000020723.2"/>
    </source>
</evidence>
<dbReference type="InterPro" id="IPR029526">
    <property type="entry name" value="PGBD"/>
</dbReference>
<dbReference type="Pfam" id="PF13842">
    <property type="entry name" value="zf-Tnp_2"/>
    <property type="match status" value="1"/>
</dbReference>
<accession>W5LLL1</accession>
<dbReference type="STRING" id="7994.ENSAMXP00000020723"/>
<dbReference type="Bgee" id="ENSAMXG00000020130">
    <property type="expression patterns" value="Expressed in embryo and 3 other cell types or tissues"/>
</dbReference>
<proteinExistence type="predicted"/>
<protein>
    <submittedName>
        <fullName evidence="4">PiggyBac transposable element-derived protein 4-like</fullName>
    </submittedName>
</protein>
<evidence type="ECO:0000259" key="3">
    <source>
        <dbReference type="Pfam" id="PF13843"/>
    </source>
</evidence>
<dbReference type="InterPro" id="IPR032718">
    <property type="entry name" value="PGBD4_Znf_C"/>
</dbReference>
<evidence type="ECO:0000259" key="2">
    <source>
        <dbReference type="Pfam" id="PF13842"/>
    </source>
</evidence>
<feature type="domain" description="PiggyBac transposable element-derived protein" evidence="3">
    <location>
        <begin position="136"/>
        <end position="508"/>
    </location>
</feature>
<dbReference type="PANTHER" id="PTHR46599">
    <property type="entry name" value="PIGGYBAC TRANSPOSABLE ELEMENT-DERIVED PROTEIN 4"/>
    <property type="match status" value="1"/>
</dbReference>
<dbReference type="HOGENOM" id="CLU_013052_3_1_1"/>
<sequence length="641" mass="73423">MAAARPLLNFSEVLEELFRSDSEADLENNSSEQDSFDSDQERSDAFHLEENAPSSDSTPSTPSTPSTIRRKPPTNIQQPNVLSSLCSSPSKRQRRCLVYEQDRWRSRDEEDVTPILHPFSPARTPGVQLDSHQQYTPLQLFQLFMSSSTIITLCQNTNKYAAQRQEKGIKTPWHPVTDMEMYQFLSVVIYCGLVKPSTVRDLWRKDRLHTFPFPASVIAGYRYEAIFWNLHMSDIEEDVKNDGLKGTSKHDRLGRLRPLMDDIQIACKAYYQPDQNLSIDERMVATKSRIGFKQYMRDKPIKWGFKLFVLADSKNGYTCGFNIYQGRSPSPSGKGLGYDAVMDLLSAASVGTGYHIYVDNFYTSSTLFCELHNMRFEACGTIRESCVGYPKHKENALPKKASRGDIRWIREGPLLYVKWMDTREVTVCSTIHKAYCGSTVQRRVKSRDGTWSLQSVPVPEPVRAYNRYMGGVDLSDALIKYFSVTQKTMKWYKKLFLHFVDIAVVNSYVIHRELSLAKQQKPLTQKKFREALCLQLADLGSERATEPAASEPKIKEEPIVQPLVEEAKKRGCYPVPIVDPSLATKREKSSVGRRNCALCLQKKKYMKTIYKCRSCDVPLCLIVDRLCFTEWHDMKDVKVEQ</sequence>
<reference evidence="4" key="3">
    <citation type="submission" date="2025-08" db="UniProtKB">
        <authorList>
            <consortium name="Ensembl"/>
        </authorList>
    </citation>
    <scope>IDENTIFICATION</scope>
</reference>
<dbReference type="GeneTree" id="ENSGT00940000163467"/>
<dbReference type="Pfam" id="PF13843">
    <property type="entry name" value="DDE_Tnp_1_7"/>
    <property type="match status" value="1"/>
</dbReference>